<dbReference type="AlphaFoldDB" id="A0A0B4ENB2"/>
<evidence type="ECO:0000313" key="1">
    <source>
        <dbReference type="EMBL" id="KIC68193.1"/>
    </source>
</evidence>
<evidence type="ECO:0000313" key="2">
    <source>
        <dbReference type="Proteomes" id="UP000031196"/>
    </source>
</evidence>
<organism evidence="1 2">
    <name type="scientific">Pseudarthrobacter phenanthrenivorans</name>
    <name type="common">Arthrobacter phenanthrenivorans</name>
    <dbReference type="NCBI Taxonomy" id="361575"/>
    <lineage>
        <taxon>Bacteria</taxon>
        <taxon>Bacillati</taxon>
        <taxon>Actinomycetota</taxon>
        <taxon>Actinomycetes</taxon>
        <taxon>Micrococcales</taxon>
        <taxon>Micrococcaceae</taxon>
        <taxon>Pseudarthrobacter</taxon>
    </lineage>
</organism>
<proteinExistence type="predicted"/>
<name>A0A0B4ENB2_PSEPS</name>
<accession>A0A0B4ENB2</accession>
<dbReference type="Proteomes" id="UP000031196">
    <property type="component" value="Unassembled WGS sequence"/>
</dbReference>
<reference evidence="1 2" key="1">
    <citation type="submission" date="2014-12" db="EMBL/GenBank/DDBJ databases">
        <title>Genome sequencing of Arthrobacter phenanthrenivorans SWC37.</title>
        <authorList>
            <person name="Tan P.W."/>
            <person name="Chan K.-G."/>
        </authorList>
    </citation>
    <scope>NUCLEOTIDE SEQUENCE [LARGE SCALE GENOMIC DNA]</scope>
    <source>
        <strain evidence="1 2">SWC37</strain>
    </source>
</reference>
<dbReference type="EMBL" id="JWTB01000011">
    <property type="protein sequence ID" value="KIC68193.1"/>
    <property type="molecule type" value="Genomic_DNA"/>
</dbReference>
<protein>
    <submittedName>
        <fullName evidence="1">Uncharacterized protein</fullName>
    </submittedName>
</protein>
<sequence>MGNESGNGIWGGGLHASLEVQELGRKVSQCSDQMEEVLAGFHEIQLAGWESPAGQAYRNSVSLQAVAVRKALDRIRDASAAVAAHARAALTSECSPDGPF</sequence>
<comment type="caution">
    <text evidence="1">The sequence shown here is derived from an EMBL/GenBank/DDBJ whole genome shotgun (WGS) entry which is preliminary data.</text>
</comment>
<dbReference type="OrthoDB" id="4955040at2"/>
<dbReference type="RefSeq" id="WP_043450839.1">
    <property type="nucleotide sequence ID" value="NZ_JBFBKS010000007.1"/>
</dbReference>
<gene>
    <name evidence="1" type="ORF">RM50_05790</name>
</gene>